<protein>
    <submittedName>
        <fullName evidence="2">Uncharacterized protein</fullName>
    </submittedName>
</protein>
<organism evidence="2">
    <name type="scientific">Burkholderia contaminans</name>
    <dbReference type="NCBI Taxonomy" id="488447"/>
    <lineage>
        <taxon>Bacteria</taxon>
        <taxon>Pseudomonadati</taxon>
        <taxon>Pseudomonadota</taxon>
        <taxon>Betaproteobacteria</taxon>
        <taxon>Burkholderiales</taxon>
        <taxon>Burkholderiaceae</taxon>
        <taxon>Burkholderia</taxon>
        <taxon>Burkholderia cepacia complex</taxon>
    </lineage>
</organism>
<dbReference type="EMBL" id="AP018357">
    <property type="protein sequence ID" value="BBA38617.1"/>
    <property type="molecule type" value="Genomic_DNA"/>
</dbReference>
<name>A0A250L1S2_9BURK</name>
<dbReference type="AlphaFoldDB" id="A0A250L1S2"/>
<reference evidence="2" key="2">
    <citation type="journal article" date="2017" name="Genome Announc.">
        <title>High-Quality Draft Genome Sequence of Burkholderia contaminans CH-1, a Gram-Negative Bacterium That Metabolizes 2-Azahypoxanthine, a Plant Growth-Regulating Compound.</title>
        <authorList>
            <person name="Choi J.-H."/>
            <person name="Sugiura H."/>
            <person name="Moriuchi R."/>
            <person name="Kawagishi H."/>
            <person name="Dohra H."/>
        </authorList>
    </citation>
    <scope>NUCLEOTIDE SEQUENCE</scope>
    <source>
        <strain evidence="2">CH-1</strain>
    </source>
</reference>
<reference evidence="2" key="1">
    <citation type="journal article" date="2016" name="Biosci. Biotechnol. Biochem.">
        <title>Bioconversion of AHX to AOH by resting cells of Burkholderia contaminans CH-1.</title>
        <authorList>
            <person name="Choi J.H."/>
            <person name="Kikuchi A."/>
            <person name="Pumkaeo P."/>
            <person name="Hirai H."/>
            <person name="Tokuyama S."/>
            <person name="Kawagishi H."/>
        </authorList>
    </citation>
    <scope>NUCLEOTIDE SEQUENCE</scope>
    <source>
        <strain evidence="2">CH-1</strain>
    </source>
</reference>
<keyword evidence="1" id="KW-1133">Transmembrane helix</keyword>
<evidence type="ECO:0000256" key="1">
    <source>
        <dbReference type="SAM" id="Phobius"/>
    </source>
</evidence>
<feature type="transmembrane region" description="Helical" evidence="1">
    <location>
        <begin position="72"/>
        <end position="93"/>
    </location>
</feature>
<proteinExistence type="predicted"/>
<keyword evidence="1" id="KW-0472">Membrane</keyword>
<evidence type="ECO:0000313" key="2">
    <source>
        <dbReference type="EMBL" id="BBA38617.1"/>
    </source>
</evidence>
<accession>A0A250L1S2</accession>
<keyword evidence="1" id="KW-0812">Transmembrane</keyword>
<feature type="transmembrane region" description="Helical" evidence="1">
    <location>
        <begin position="42"/>
        <end position="65"/>
    </location>
</feature>
<gene>
    <name evidence="2" type="ORF">BCCH1_10370</name>
</gene>
<sequence length="103" mass="11033">MPGEGAQMGKLDLRRPVTGPYRQSRWAGVLEVTFGWVAKGTMVLVGLGMVALAALTGDVGALADLPTTKKGWLTLLLVVFALIVLVIAVHHYWPWLRGARPAG</sequence>